<dbReference type="RefSeq" id="WP_308489834.1">
    <property type="nucleotide sequence ID" value="NZ_JAVFCB010000007.1"/>
</dbReference>
<dbReference type="Pfam" id="PF01297">
    <property type="entry name" value="ZnuA"/>
    <property type="match status" value="1"/>
</dbReference>
<dbReference type="SUPFAM" id="SSF53807">
    <property type="entry name" value="Helical backbone' metal receptor"/>
    <property type="match status" value="1"/>
</dbReference>
<organism evidence="6 7">
    <name type="scientific">Microbacterium capsulatum</name>
    <dbReference type="NCBI Taxonomy" id="3041921"/>
    <lineage>
        <taxon>Bacteria</taxon>
        <taxon>Bacillati</taxon>
        <taxon>Actinomycetota</taxon>
        <taxon>Actinomycetes</taxon>
        <taxon>Micrococcales</taxon>
        <taxon>Microbacteriaceae</taxon>
        <taxon>Microbacterium</taxon>
    </lineage>
</organism>
<keyword evidence="7" id="KW-1185">Reference proteome</keyword>
<evidence type="ECO:0000256" key="3">
    <source>
        <dbReference type="ARBA" id="ARBA00022723"/>
    </source>
</evidence>
<dbReference type="PANTHER" id="PTHR42953">
    <property type="entry name" value="HIGH-AFFINITY ZINC UPTAKE SYSTEM PROTEIN ZNUA-RELATED"/>
    <property type="match status" value="1"/>
</dbReference>
<dbReference type="PANTHER" id="PTHR42953:SF1">
    <property type="entry name" value="METAL-BINDING PROTEIN HI_0362-RELATED"/>
    <property type="match status" value="1"/>
</dbReference>
<feature type="signal peptide" evidence="5">
    <location>
        <begin position="1"/>
        <end position="19"/>
    </location>
</feature>
<evidence type="ECO:0000313" key="6">
    <source>
        <dbReference type="EMBL" id="MDQ4214895.1"/>
    </source>
</evidence>
<dbReference type="Proteomes" id="UP001230289">
    <property type="component" value="Unassembled WGS sequence"/>
</dbReference>
<name>A0ABU0XME0_9MICO</name>
<sequence length="297" mass="30075">MKKSLAALALAAASLLALAGCSATGAAAGGADGKVSVVATTDVYGSIASEIGGDRVSVTSIIDSMSKDPHEYEATARDRLSVRGAALVIENGGGYDPFMKDLLDGSKAKVVTAADAHPGHDADGFNEHVWFDPTTMISVVGTIEQKLTELDPKGKAQYAKGAEQLTADLAAANARLAAIKMKAGGSGVFITEPVPGYLADAAGLVDKAPQGFAGAVEGGRDVPPATLLAAVNVIQSGQVKAVLANSQAGGSETQRVEQEAKAAGVPVVTFSEILPKGTTYPEWMRAAIDSLARAVGA</sequence>
<dbReference type="InterPro" id="IPR050492">
    <property type="entry name" value="Bact_metal-bind_prot9"/>
</dbReference>
<evidence type="ECO:0000256" key="5">
    <source>
        <dbReference type="SAM" id="SignalP"/>
    </source>
</evidence>
<protein>
    <submittedName>
        <fullName evidence="6">Zinc ABC transporter substrate-binding protein</fullName>
    </submittedName>
</protein>
<comment type="caution">
    <text evidence="6">The sequence shown here is derived from an EMBL/GenBank/DDBJ whole genome shotgun (WGS) entry which is preliminary data.</text>
</comment>
<accession>A0ABU0XME0</accession>
<dbReference type="InterPro" id="IPR006127">
    <property type="entry name" value="ZnuA-like"/>
</dbReference>
<dbReference type="Gene3D" id="3.40.50.1980">
    <property type="entry name" value="Nitrogenase molybdenum iron protein domain"/>
    <property type="match status" value="2"/>
</dbReference>
<keyword evidence="3" id="KW-0479">Metal-binding</keyword>
<evidence type="ECO:0000256" key="4">
    <source>
        <dbReference type="ARBA" id="ARBA00022729"/>
    </source>
</evidence>
<evidence type="ECO:0000256" key="1">
    <source>
        <dbReference type="ARBA" id="ARBA00004196"/>
    </source>
</evidence>
<reference evidence="6 7" key="1">
    <citation type="submission" date="2023-08" db="EMBL/GenBank/DDBJ databases">
        <title>Microbacterium sp. nov., isolated from a waste landfill.</title>
        <authorList>
            <person name="Wen W."/>
        </authorList>
    </citation>
    <scope>NUCLEOTIDE SEQUENCE [LARGE SCALE GENOMIC DNA]</scope>
    <source>
        <strain evidence="6 7">ASV81</strain>
    </source>
</reference>
<evidence type="ECO:0000256" key="2">
    <source>
        <dbReference type="ARBA" id="ARBA00022448"/>
    </source>
</evidence>
<gene>
    <name evidence="6" type="ORF">RBR11_13315</name>
</gene>
<dbReference type="PROSITE" id="PS51257">
    <property type="entry name" value="PROKAR_LIPOPROTEIN"/>
    <property type="match status" value="1"/>
</dbReference>
<keyword evidence="4 5" id="KW-0732">Signal</keyword>
<feature type="chain" id="PRO_5045687433" evidence="5">
    <location>
        <begin position="20"/>
        <end position="297"/>
    </location>
</feature>
<comment type="subcellular location">
    <subcellularLocation>
        <location evidence="1">Cell envelope</location>
    </subcellularLocation>
</comment>
<proteinExistence type="predicted"/>
<keyword evidence="2" id="KW-0813">Transport</keyword>
<evidence type="ECO:0000313" key="7">
    <source>
        <dbReference type="Proteomes" id="UP001230289"/>
    </source>
</evidence>
<dbReference type="EMBL" id="JAVFCB010000007">
    <property type="protein sequence ID" value="MDQ4214895.1"/>
    <property type="molecule type" value="Genomic_DNA"/>
</dbReference>